<dbReference type="Proteomes" id="UP000054217">
    <property type="component" value="Unassembled WGS sequence"/>
</dbReference>
<dbReference type="AlphaFoldDB" id="A0A0C3NM65"/>
<dbReference type="HOGENOM" id="CLU_2705849_0_0_1"/>
<keyword evidence="2" id="KW-1185">Reference proteome</keyword>
<gene>
    <name evidence="1" type="ORF">M404DRAFT_148626</name>
</gene>
<protein>
    <submittedName>
        <fullName evidence="1">Uncharacterized protein</fullName>
    </submittedName>
</protein>
<sequence>MCEQCHCSLLGKSPSQPSDALANFQYYACSELPVEIRDTFRSASPFEIGACLSGMRVHHHTSLSGTNGAHVPS</sequence>
<dbReference type="OrthoDB" id="2691992at2759"/>
<reference evidence="2" key="2">
    <citation type="submission" date="2015-01" db="EMBL/GenBank/DDBJ databases">
        <title>Evolutionary Origins and Diversification of the Mycorrhizal Mutualists.</title>
        <authorList>
            <consortium name="DOE Joint Genome Institute"/>
            <consortium name="Mycorrhizal Genomics Consortium"/>
            <person name="Kohler A."/>
            <person name="Kuo A."/>
            <person name="Nagy L.G."/>
            <person name="Floudas D."/>
            <person name="Copeland A."/>
            <person name="Barry K.W."/>
            <person name="Cichocki N."/>
            <person name="Veneault-Fourrey C."/>
            <person name="LaButti K."/>
            <person name="Lindquist E.A."/>
            <person name="Lipzen A."/>
            <person name="Lundell T."/>
            <person name="Morin E."/>
            <person name="Murat C."/>
            <person name="Riley R."/>
            <person name="Ohm R."/>
            <person name="Sun H."/>
            <person name="Tunlid A."/>
            <person name="Henrissat B."/>
            <person name="Grigoriev I.V."/>
            <person name="Hibbett D.S."/>
            <person name="Martin F."/>
        </authorList>
    </citation>
    <scope>NUCLEOTIDE SEQUENCE [LARGE SCALE GENOMIC DNA]</scope>
    <source>
        <strain evidence="2">Marx 270</strain>
    </source>
</reference>
<accession>A0A0C3NM65</accession>
<proteinExistence type="predicted"/>
<evidence type="ECO:0000313" key="1">
    <source>
        <dbReference type="EMBL" id="KIO02010.1"/>
    </source>
</evidence>
<dbReference type="InParanoid" id="A0A0C3NM65"/>
<evidence type="ECO:0000313" key="2">
    <source>
        <dbReference type="Proteomes" id="UP000054217"/>
    </source>
</evidence>
<reference evidence="1 2" key="1">
    <citation type="submission" date="2014-04" db="EMBL/GenBank/DDBJ databases">
        <authorList>
            <consortium name="DOE Joint Genome Institute"/>
            <person name="Kuo A."/>
            <person name="Kohler A."/>
            <person name="Costa M.D."/>
            <person name="Nagy L.G."/>
            <person name="Floudas D."/>
            <person name="Copeland A."/>
            <person name="Barry K.W."/>
            <person name="Cichocki N."/>
            <person name="Veneault-Fourrey C."/>
            <person name="LaButti K."/>
            <person name="Lindquist E.A."/>
            <person name="Lipzen A."/>
            <person name="Lundell T."/>
            <person name="Morin E."/>
            <person name="Murat C."/>
            <person name="Sun H."/>
            <person name="Tunlid A."/>
            <person name="Henrissat B."/>
            <person name="Grigoriev I.V."/>
            <person name="Hibbett D.S."/>
            <person name="Martin F."/>
            <person name="Nordberg H.P."/>
            <person name="Cantor M.N."/>
            <person name="Hua S.X."/>
        </authorList>
    </citation>
    <scope>NUCLEOTIDE SEQUENCE [LARGE SCALE GENOMIC DNA]</scope>
    <source>
        <strain evidence="1 2">Marx 270</strain>
    </source>
</reference>
<dbReference type="EMBL" id="KN831984">
    <property type="protein sequence ID" value="KIO02010.1"/>
    <property type="molecule type" value="Genomic_DNA"/>
</dbReference>
<name>A0A0C3NM65_PISTI</name>
<organism evidence="1 2">
    <name type="scientific">Pisolithus tinctorius Marx 270</name>
    <dbReference type="NCBI Taxonomy" id="870435"/>
    <lineage>
        <taxon>Eukaryota</taxon>
        <taxon>Fungi</taxon>
        <taxon>Dikarya</taxon>
        <taxon>Basidiomycota</taxon>
        <taxon>Agaricomycotina</taxon>
        <taxon>Agaricomycetes</taxon>
        <taxon>Agaricomycetidae</taxon>
        <taxon>Boletales</taxon>
        <taxon>Sclerodermatineae</taxon>
        <taxon>Pisolithaceae</taxon>
        <taxon>Pisolithus</taxon>
    </lineage>
</organism>